<sequence>MHIHFNSAAAAAQERITSVPTANSDWPTEQPAVSQLTRRDDIDVASRREKLKITQLTLWANFVVQVLLLPIDRPLKTKKIMREEKEECVMMNKIFTSFTCSLRPKLVKVFQCLIGLGFRSWCRLHSTQALFIVL</sequence>
<evidence type="ECO:0000313" key="2">
    <source>
        <dbReference type="Proteomes" id="UP000054632"/>
    </source>
</evidence>
<evidence type="ECO:0000313" key="1">
    <source>
        <dbReference type="EMBL" id="KRY78234.1"/>
    </source>
</evidence>
<dbReference type="AlphaFoldDB" id="A0A0V1EWF6"/>
<gene>
    <name evidence="1" type="ORF">T4A_10739</name>
</gene>
<dbReference type="Proteomes" id="UP000054632">
    <property type="component" value="Unassembled WGS sequence"/>
</dbReference>
<dbReference type="EMBL" id="JYDR01000004">
    <property type="protein sequence ID" value="KRY78234.1"/>
    <property type="molecule type" value="Genomic_DNA"/>
</dbReference>
<accession>A0A0V1EWF6</accession>
<name>A0A0V1EWF6_TRIPS</name>
<comment type="caution">
    <text evidence="1">The sequence shown here is derived from an EMBL/GenBank/DDBJ whole genome shotgun (WGS) entry which is preliminary data.</text>
</comment>
<proteinExistence type="predicted"/>
<organism evidence="1 2">
    <name type="scientific">Trichinella pseudospiralis</name>
    <name type="common">Parasitic roundworm</name>
    <dbReference type="NCBI Taxonomy" id="6337"/>
    <lineage>
        <taxon>Eukaryota</taxon>
        <taxon>Metazoa</taxon>
        <taxon>Ecdysozoa</taxon>
        <taxon>Nematoda</taxon>
        <taxon>Enoplea</taxon>
        <taxon>Dorylaimia</taxon>
        <taxon>Trichinellida</taxon>
        <taxon>Trichinellidae</taxon>
        <taxon>Trichinella</taxon>
    </lineage>
</organism>
<reference evidence="1 2" key="1">
    <citation type="submission" date="2015-01" db="EMBL/GenBank/DDBJ databases">
        <title>Evolution of Trichinella species and genotypes.</title>
        <authorList>
            <person name="Korhonen P.K."/>
            <person name="Edoardo P."/>
            <person name="Giuseppe L.R."/>
            <person name="Gasser R.B."/>
        </authorList>
    </citation>
    <scope>NUCLEOTIDE SEQUENCE [LARGE SCALE GENOMIC DNA]</scope>
    <source>
        <strain evidence="1">ISS13</strain>
    </source>
</reference>
<protein>
    <submittedName>
        <fullName evidence="1">Uncharacterized protein</fullName>
    </submittedName>
</protein>